<dbReference type="Gene3D" id="3.40.30.10">
    <property type="entry name" value="Glutaredoxin"/>
    <property type="match status" value="2"/>
</dbReference>
<evidence type="ECO:0000256" key="4">
    <source>
        <dbReference type="SAM" id="SignalP"/>
    </source>
</evidence>
<sequence length="318" mass="34814">MGSARNAAVLLISLWSRAASQEPEPSPVPELSGSTFDEMVRDGTDQPWFVKFYAPWCGHCKRLVPLWEQLAAKLQGQVALAKVDATAEEGLAYKYDVAGYPTLVLIVDGERYNFRGARTLEALEAFALGGYKEAPQERYESSEVFGGPNVLGLGGDLDEAVRSSELPLLVVFYIRGCGHCRSMESAWGELAVELKDQVRVASLDAMANRPLAEHWDVGRFPTIKLVKGGRVYDFDGDRTVEDLKTFALGDFGSDSSPLPSRLKDVKGEKTPGDPQDAGYEHLVVGFLLGMACAGSFWALWYCFSSSSREPADKEVKAD</sequence>
<dbReference type="SUPFAM" id="SSF52833">
    <property type="entry name" value="Thioredoxin-like"/>
    <property type="match status" value="2"/>
</dbReference>
<accession>A0AA36I770</accession>
<comment type="caution">
    <text evidence="6">The sequence shown here is derived from an EMBL/GenBank/DDBJ whole genome shotgun (WGS) entry which is preliminary data.</text>
</comment>
<dbReference type="InterPro" id="IPR013766">
    <property type="entry name" value="Thioredoxin_domain"/>
</dbReference>
<dbReference type="PROSITE" id="PS51352">
    <property type="entry name" value="THIOREDOXIN_2"/>
    <property type="match status" value="2"/>
</dbReference>
<name>A0AA36I770_9DINO</name>
<keyword evidence="7" id="KW-1185">Reference proteome</keyword>
<feature type="chain" id="PRO_5041436788" description="Thioredoxin domain-containing protein" evidence="4">
    <location>
        <begin position="21"/>
        <end position="318"/>
    </location>
</feature>
<dbReference type="InterPro" id="IPR051063">
    <property type="entry name" value="PDI"/>
</dbReference>
<dbReference type="PANTHER" id="PTHR45672:SF3">
    <property type="entry name" value="THIOREDOXIN DOMAIN-CONTAINING PROTEIN 5"/>
    <property type="match status" value="1"/>
</dbReference>
<dbReference type="GO" id="GO:0003756">
    <property type="term" value="F:protein disulfide isomerase activity"/>
    <property type="evidence" value="ECO:0007669"/>
    <property type="project" value="TreeGrafter"/>
</dbReference>
<keyword evidence="2 4" id="KW-0732">Signal</keyword>
<keyword evidence="3" id="KW-0472">Membrane</keyword>
<evidence type="ECO:0000256" key="1">
    <source>
        <dbReference type="ARBA" id="ARBA00006347"/>
    </source>
</evidence>
<feature type="signal peptide" evidence="4">
    <location>
        <begin position="1"/>
        <end position="20"/>
    </location>
</feature>
<feature type="transmembrane region" description="Helical" evidence="3">
    <location>
        <begin position="282"/>
        <end position="303"/>
    </location>
</feature>
<dbReference type="PANTHER" id="PTHR45672">
    <property type="entry name" value="PROTEIN DISULFIDE-ISOMERASE C17H9.14C-RELATED"/>
    <property type="match status" value="1"/>
</dbReference>
<dbReference type="GO" id="GO:0006457">
    <property type="term" value="P:protein folding"/>
    <property type="evidence" value="ECO:0007669"/>
    <property type="project" value="TreeGrafter"/>
</dbReference>
<dbReference type="Proteomes" id="UP001178507">
    <property type="component" value="Unassembled WGS sequence"/>
</dbReference>
<dbReference type="GO" id="GO:0005783">
    <property type="term" value="C:endoplasmic reticulum"/>
    <property type="evidence" value="ECO:0007669"/>
    <property type="project" value="TreeGrafter"/>
</dbReference>
<keyword evidence="3" id="KW-0812">Transmembrane</keyword>
<dbReference type="PROSITE" id="PS00194">
    <property type="entry name" value="THIOREDOXIN_1"/>
    <property type="match status" value="2"/>
</dbReference>
<evidence type="ECO:0000256" key="3">
    <source>
        <dbReference type="SAM" id="Phobius"/>
    </source>
</evidence>
<evidence type="ECO:0000259" key="5">
    <source>
        <dbReference type="PROSITE" id="PS51352"/>
    </source>
</evidence>
<gene>
    <name evidence="6" type="ORF">EVOR1521_LOCUS9650</name>
</gene>
<reference evidence="6" key="1">
    <citation type="submission" date="2023-08" db="EMBL/GenBank/DDBJ databases">
        <authorList>
            <person name="Chen Y."/>
            <person name="Shah S."/>
            <person name="Dougan E. K."/>
            <person name="Thang M."/>
            <person name="Chan C."/>
        </authorList>
    </citation>
    <scope>NUCLEOTIDE SEQUENCE</scope>
</reference>
<protein>
    <recommendedName>
        <fullName evidence="5">Thioredoxin domain-containing protein</fullName>
    </recommendedName>
</protein>
<evidence type="ECO:0000256" key="2">
    <source>
        <dbReference type="ARBA" id="ARBA00022729"/>
    </source>
</evidence>
<dbReference type="CDD" id="cd02961">
    <property type="entry name" value="PDI_a_family"/>
    <property type="match status" value="1"/>
</dbReference>
<dbReference type="InterPro" id="IPR017937">
    <property type="entry name" value="Thioredoxin_CS"/>
</dbReference>
<evidence type="ECO:0000313" key="7">
    <source>
        <dbReference type="Proteomes" id="UP001178507"/>
    </source>
</evidence>
<dbReference type="Pfam" id="PF00085">
    <property type="entry name" value="Thioredoxin"/>
    <property type="match status" value="2"/>
</dbReference>
<dbReference type="AlphaFoldDB" id="A0AA36I770"/>
<dbReference type="EMBL" id="CAUJNA010000884">
    <property type="protein sequence ID" value="CAJ1382235.1"/>
    <property type="molecule type" value="Genomic_DNA"/>
</dbReference>
<comment type="similarity">
    <text evidence="1">Belongs to the protein disulfide isomerase family.</text>
</comment>
<proteinExistence type="inferred from homology"/>
<dbReference type="InterPro" id="IPR036249">
    <property type="entry name" value="Thioredoxin-like_sf"/>
</dbReference>
<keyword evidence="3" id="KW-1133">Transmembrane helix</keyword>
<feature type="domain" description="Thioredoxin" evidence="5">
    <location>
        <begin position="16"/>
        <end position="132"/>
    </location>
</feature>
<organism evidence="6 7">
    <name type="scientific">Effrenium voratum</name>
    <dbReference type="NCBI Taxonomy" id="2562239"/>
    <lineage>
        <taxon>Eukaryota</taxon>
        <taxon>Sar</taxon>
        <taxon>Alveolata</taxon>
        <taxon>Dinophyceae</taxon>
        <taxon>Suessiales</taxon>
        <taxon>Symbiodiniaceae</taxon>
        <taxon>Effrenium</taxon>
    </lineage>
</organism>
<evidence type="ECO:0000313" key="6">
    <source>
        <dbReference type="EMBL" id="CAJ1382235.1"/>
    </source>
</evidence>
<feature type="domain" description="Thioredoxin" evidence="5">
    <location>
        <begin position="136"/>
        <end position="253"/>
    </location>
</feature>